<dbReference type="EMBL" id="MN739390">
    <property type="protein sequence ID" value="QHT02175.1"/>
    <property type="molecule type" value="Genomic_DNA"/>
</dbReference>
<proteinExistence type="predicted"/>
<accession>A0A6C0CF29</accession>
<dbReference type="AlphaFoldDB" id="A0A6C0CF29"/>
<evidence type="ECO:0000256" key="1">
    <source>
        <dbReference type="SAM" id="Phobius"/>
    </source>
</evidence>
<reference evidence="2" key="1">
    <citation type="journal article" date="2020" name="Nature">
        <title>Giant virus diversity and host interactions through global metagenomics.</title>
        <authorList>
            <person name="Schulz F."/>
            <person name="Roux S."/>
            <person name="Paez-Espino D."/>
            <person name="Jungbluth S."/>
            <person name="Walsh D.A."/>
            <person name="Denef V.J."/>
            <person name="McMahon K.D."/>
            <person name="Konstantinidis K.T."/>
            <person name="Eloe-Fadrosh E.A."/>
            <person name="Kyrpides N.C."/>
            <person name="Woyke T."/>
        </authorList>
    </citation>
    <scope>NUCLEOTIDE SEQUENCE</scope>
    <source>
        <strain evidence="2">GVMAG-M-3300020565-3</strain>
    </source>
</reference>
<evidence type="ECO:0000313" key="2">
    <source>
        <dbReference type="EMBL" id="QHT02175.1"/>
    </source>
</evidence>
<name>A0A6C0CF29_9ZZZZ</name>
<keyword evidence="1" id="KW-0472">Membrane</keyword>
<protein>
    <submittedName>
        <fullName evidence="2">Uncharacterized protein</fullName>
    </submittedName>
</protein>
<keyword evidence="1" id="KW-1133">Transmembrane helix</keyword>
<sequence>MEYSVDFWDVVVRLLKYSFEGLIVAFVALILPNNKLDWSEIFMLALTAACTFSVLDLLSPAVSAGARQGVGLGAGFRMVGFPNGI</sequence>
<organism evidence="2">
    <name type="scientific">viral metagenome</name>
    <dbReference type="NCBI Taxonomy" id="1070528"/>
    <lineage>
        <taxon>unclassified sequences</taxon>
        <taxon>metagenomes</taxon>
        <taxon>organismal metagenomes</taxon>
    </lineage>
</organism>
<feature type="transmembrane region" description="Helical" evidence="1">
    <location>
        <begin position="14"/>
        <end position="32"/>
    </location>
</feature>
<feature type="transmembrane region" description="Helical" evidence="1">
    <location>
        <begin position="38"/>
        <end position="58"/>
    </location>
</feature>
<keyword evidence="1" id="KW-0812">Transmembrane</keyword>